<comment type="subcellular location">
    <subcellularLocation>
        <location evidence="1">Cell membrane</location>
        <topology evidence="1">Multi-pass membrane protein</topology>
    </subcellularLocation>
</comment>
<gene>
    <name evidence="7" type="ORF">EXE25_14400</name>
</gene>
<proteinExistence type="predicted"/>
<protein>
    <submittedName>
        <fullName evidence="7">LysE family translocator</fullName>
    </submittedName>
</protein>
<evidence type="ECO:0000313" key="8">
    <source>
        <dbReference type="Proteomes" id="UP000293483"/>
    </source>
</evidence>
<reference evidence="7 8" key="1">
    <citation type="submission" date="2019-02" db="EMBL/GenBank/DDBJ databases">
        <title>The Batch Genome Submission of Acinetobacter spp. strains.</title>
        <authorList>
            <person name="Qin J."/>
            <person name="Hu Y."/>
            <person name="Ye H."/>
            <person name="Wei L."/>
            <person name="Feng Y."/>
            <person name="Zong Z."/>
        </authorList>
    </citation>
    <scope>NUCLEOTIDE SEQUENCE [LARGE SCALE GENOMIC DNA]</scope>
    <source>
        <strain evidence="7 8">WCHABo060081</strain>
    </source>
</reference>
<organism evidence="7 8">
    <name type="scientific">Acinetobacter bouvetii</name>
    <dbReference type="NCBI Taxonomy" id="202951"/>
    <lineage>
        <taxon>Bacteria</taxon>
        <taxon>Pseudomonadati</taxon>
        <taxon>Pseudomonadota</taxon>
        <taxon>Gammaproteobacteria</taxon>
        <taxon>Moraxellales</taxon>
        <taxon>Moraxellaceae</taxon>
        <taxon>Acinetobacter</taxon>
    </lineage>
</organism>
<dbReference type="AlphaFoldDB" id="A0A4Q7ASI9"/>
<dbReference type="Proteomes" id="UP000293483">
    <property type="component" value="Unassembled WGS sequence"/>
</dbReference>
<keyword evidence="4 6" id="KW-1133">Transmembrane helix</keyword>
<dbReference type="GO" id="GO:0015171">
    <property type="term" value="F:amino acid transmembrane transporter activity"/>
    <property type="evidence" value="ECO:0007669"/>
    <property type="project" value="TreeGrafter"/>
</dbReference>
<feature type="transmembrane region" description="Helical" evidence="6">
    <location>
        <begin position="6"/>
        <end position="27"/>
    </location>
</feature>
<feature type="transmembrane region" description="Helical" evidence="6">
    <location>
        <begin position="181"/>
        <end position="201"/>
    </location>
</feature>
<evidence type="ECO:0000313" key="7">
    <source>
        <dbReference type="EMBL" id="RZG65210.1"/>
    </source>
</evidence>
<feature type="transmembrane region" description="Helical" evidence="6">
    <location>
        <begin position="67"/>
        <end position="87"/>
    </location>
</feature>
<name>A0A4Q7ASI9_9GAMM</name>
<dbReference type="GO" id="GO:0005886">
    <property type="term" value="C:plasma membrane"/>
    <property type="evidence" value="ECO:0007669"/>
    <property type="project" value="UniProtKB-SubCell"/>
</dbReference>
<evidence type="ECO:0000256" key="3">
    <source>
        <dbReference type="ARBA" id="ARBA00022692"/>
    </source>
</evidence>
<feature type="transmembrane region" description="Helical" evidence="6">
    <location>
        <begin position="39"/>
        <end position="61"/>
    </location>
</feature>
<dbReference type="STRING" id="202951.GCA_001485025_01778"/>
<sequence>MLSLIVSMFTFSLSMSISPGPVNLTILSSSMNFGAKPTFAFISGATLGFTALLAAVCFGLYQVIELYPALLDIISILGTALLVWIGVNILRAKGKTIQTDFNEESKIPTFMQGALMQWLNPKAWIAAVAGTALFSASAYSFALVVFIFIYFSVCYLSLLIWSIAGEKLAVFLNIGNRARVFNMMMGLALMIISVEMCLRHFGIF</sequence>
<evidence type="ECO:0000256" key="5">
    <source>
        <dbReference type="ARBA" id="ARBA00023136"/>
    </source>
</evidence>
<evidence type="ECO:0000256" key="1">
    <source>
        <dbReference type="ARBA" id="ARBA00004651"/>
    </source>
</evidence>
<keyword evidence="2" id="KW-1003">Cell membrane</keyword>
<comment type="caution">
    <text evidence="7">The sequence shown here is derived from an EMBL/GenBank/DDBJ whole genome shotgun (WGS) entry which is preliminary data.</text>
</comment>
<dbReference type="EMBL" id="SGSU01000017">
    <property type="protein sequence ID" value="RZG65210.1"/>
    <property type="molecule type" value="Genomic_DNA"/>
</dbReference>
<dbReference type="PANTHER" id="PTHR30086">
    <property type="entry name" value="ARGININE EXPORTER PROTEIN ARGO"/>
    <property type="match status" value="1"/>
</dbReference>
<dbReference type="PANTHER" id="PTHR30086:SF20">
    <property type="entry name" value="ARGININE EXPORTER PROTEIN ARGO-RELATED"/>
    <property type="match status" value="1"/>
</dbReference>
<evidence type="ECO:0000256" key="4">
    <source>
        <dbReference type="ARBA" id="ARBA00022989"/>
    </source>
</evidence>
<evidence type="ECO:0000256" key="6">
    <source>
        <dbReference type="SAM" id="Phobius"/>
    </source>
</evidence>
<evidence type="ECO:0000256" key="2">
    <source>
        <dbReference type="ARBA" id="ARBA00022475"/>
    </source>
</evidence>
<accession>A0A4Q7ASI9</accession>
<dbReference type="RefSeq" id="WP_130147452.1">
    <property type="nucleotide sequence ID" value="NZ_SGSU01000017.1"/>
</dbReference>
<keyword evidence="3 6" id="KW-0812">Transmembrane</keyword>
<dbReference type="Pfam" id="PF01810">
    <property type="entry name" value="LysE"/>
    <property type="match status" value="1"/>
</dbReference>
<dbReference type="InterPro" id="IPR001123">
    <property type="entry name" value="LeuE-type"/>
</dbReference>
<keyword evidence="5 6" id="KW-0472">Membrane</keyword>